<dbReference type="RefSeq" id="WP_202826242.1">
    <property type="nucleotide sequence ID" value="NZ_JAEUXJ010000005.1"/>
</dbReference>
<comment type="similarity">
    <text evidence="2">Belongs to the bacterial solute-binding protein SsuA/TauA family.</text>
</comment>
<name>A0ABS1V499_9PROT</name>
<evidence type="ECO:0000256" key="3">
    <source>
        <dbReference type="ARBA" id="ARBA00022729"/>
    </source>
</evidence>
<evidence type="ECO:0000313" key="7">
    <source>
        <dbReference type="Proteomes" id="UP000606490"/>
    </source>
</evidence>
<dbReference type="Gene3D" id="3.40.190.10">
    <property type="entry name" value="Periplasmic binding protein-like II"/>
    <property type="match status" value="2"/>
</dbReference>
<dbReference type="PANTHER" id="PTHR30024:SF47">
    <property type="entry name" value="TAURINE-BINDING PERIPLASMIC PROTEIN"/>
    <property type="match status" value="1"/>
</dbReference>
<comment type="subcellular location">
    <subcellularLocation>
        <location evidence="1">Periplasm</location>
    </subcellularLocation>
</comment>
<feature type="chain" id="PRO_5046698924" evidence="4">
    <location>
        <begin position="24"/>
        <end position="342"/>
    </location>
</feature>
<accession>A0ABS1V499</accession>
<dbReference type="Pfam" id="PF09084">
    <property type="entry name" value="NMT1"/>
    <property type="match status" value="1"/>
</dbReference>
<sequence length="342" mass="36282">MQTTRRAALGALAGLATPGFLHAAGIEQSAVEIIGVRDPQLGAQLAVADQLGLFKEQGLEVTIRWTQSAGDVLTIMGGGSAPIGVGGSFTQVVFGGQKLPIRTITALADIAETQGFVLSPGVKLASPKELEGKRLAFTQGNSQVVLLAKLADMFGFDQSKITLVNMNQSEGVVAASKGDVHGLLGWQPNLFRLVGMGGTMYCTGGTLYVTGQPQVMPEDNKPLYNHSTLMATNEWIEGKPNTLAALLRALLKATSIINDDRPRAMTALQRVLRVDAEALAVMVNANKYALGITPSLIASHRFQSEWAMNIKRIPAAPAPEDCFAPKILAMVDPKLASWRPAA</sequence>
<feature type="signal peptide" evidence="4">
    <location>
        <begin position="1"/>
        <end position="23"/>
    </location>
</feature>
<evidence type="ECO:0000313" key="6">
    <source>
        <dbReference type="EMBL" id="MBL6456505.1"/>
    </source>
</evidence>
<comment type="caution">
    <text evidence="6">The sequence shown here is derived from an EMBL/GenBank/DDBJ whole genome shotgun (WGS) entry which is preliminary data.</text>
</comment>
<evidence type="ECO:0000259" key="5">
    <source>
        <dbReference type="Pfam" id="PF09084"/>
    </source>
</evidence>
<dbReference type="SUPFAM" id="SSF53850">
    <property type="entry name" value="Periplasmic binding protein-like II"/>
    <property type="match status" value="1"/>
</dbReference>
<evidence type="ECO:0000256" key="1">
    <source>
        <dbReference type="ARBA" id="ARBA00004418"/>
    </source>
</evidence>
<evidence type="ECO:0000256" key="4">
    <source>
        <dbReference type="SAM" id="SignalP"/>
    </source>
</evidence>
<evidence type="ECO:0000256" key="2">
    <source>
        <dbReference type="ARBA" id="ARBA00010742"/>
    </source>
</evidence>
<reference evidence="6 7" key="1">
    <citation type="submission" date="2021-01" db="EMBL/GenBank/DDBJ databases">
        <title>Belnapia mucosa sp. nov. and Belnapia arida sp. nov., isolated from the Tabernas Desert (Almeria, Spain).</title>
        <authorList>
            <person name="Molina-Menor E."/>
            <person name="Vidal-Verdu A."/>
            <person name="Calonge A."/>
            <person name="Satari L."/>
            <person name="Pereto Magraner J."/>
            <person name="Porcar Miralles M."/>
        </authorList>
    </citation>
    <scope>NUCLEOTIDE SEQUENCE [LARGE SCALE GENOMIC DNA]</scope>
    <source>
        <strain evidence="6 7">T6</strain>
    </source>
</reference>
<gene>
    <name evidence="6" type="ORF">JMJ55_14320</name>
</gene>
<keyword evidence="7" id="KW-1185">Reference proteome</keyword>
<keyword evidence="3 4" id="KW-0732">Signal</keyword>
<protein>
    <submittedName>
        <fullName evidence="6">ABC transporter substrate-binding protein</fullName>
    </submittedName>
</protein>
<feature type="domain" description="SsuA/THI5-like" evidence="5">
    <location>
        <begin position="44"/>
        <end position="257"/>
    </location>
</feature>
<dbReference type="EMBL" id="JAEUXJ010000005">
    <property type="protein sequence ID" value="MBL6456505.1"/>
    <property type="molecule type" value="Genomic_DNA"/>
</dbReference>
<proteinExistence type="inferred from homology"/>
<organism evidence="6 7">
    <name type="scientific">Belnapia mucosa</name>
    <dbReference type="NCBI Taxonomy" id="2804532"/>
    <lineage>
        <taxon>Bacteria</taxon>
        <taxon>Pseudomonadati</taxon>
        <taxon>Pseudomonadota</taxon>
        <taxon>Alphaproteobacteria</taxon>
        <taxon>Acetobacterales</taxon>
        <taxon>Roseomonadaceae</taxon>
        <taxon>Belnapia</taxon>
    </lineage>
</organism>
<dbReference type="Proteomes" id="UP000606490">
    <property type="component" value="Unassembled WGS sequence"/>
</dbReference>
<dbReference type="InterPro" id="IPR015168">
    <property type="entry name" value="SsuA/THI5"/>
</dbReference>
<dbReference type="PANTHER" id="PTHR30024">
    <property type="entry name" value="ALIPHATIC SULFONATES-BINDING PROTEIN-RELATED"/>
    <property type="match status" value="1"/>
</dbReference>